<dbReference type="InterPro" id="IPR016169">
    <property type="entry name" value="FAD-bd_PCMH_sub2"/>
</dbReference>
<dbReference type="AlphaFoldDB" id="A0A317WP24"/>
<dbReference type="SUPFAM" id="SSF56112">
    <property type="entry name" value="Protein kinase-like (PK-like)"/>
    <property type="match status" value="1"/>
</dbReference>
<keyword evidence="3" id="KW-0812">Transmembrane</keyword>
<dbReference type="Gene3D" id="3.30.465.10">
    <property type="match status" value="1"/>
</dbReference>
<dbReference type="PROSITE" id="PS51387">
    <property type="entry name" value="FAD_PCMH"/>
    <property type="match status" value="1"/>
</dbReference>
<protein>
    <recommendedName>
        <fullName evidence="2">Delta(24)-sterol reductase</fullName>
        <ecNumber evidence="2">1.3.1.72</ecNumber>
    </recommendedName>
</protein>
<evidence type="ECO:0000259" key="8">
    <source>
        <dbReference type="PROSITE" id="PS51387"/>
    </source>
</evidence>
<dbReference type="GO" id="GO:0071949">
    <property type="term" value="F:FAD binding"/>
    <property type="evidence" value="ECO:0007669"/>
    <property type="project" value="InterPro"/>
</dbReference>
<dbReference type="GeneID" id="37063940"/>
<dbReference type="EC" id="1.3.1.72" evidence="2"/>
<dbReference type="GO" id="GO:0016020">
    <property type="term" value="C:membrane"/>
    <property type="evidence" value="ECO:0007669"/>
    <property type="project" value="UniProtKB-SubCell"/>
</dbReference>
<keyword evidence="6" id="KW-0472">Membrane</keyword>
<dbReference type="InterPro" id="IPR016166">
    <property type="entry name" value="FAD-bd_PCMH"/>
</dbReference>
<keyword evidence="10" id="KW-1185">Reference proteome</keyword>
<reference evidence="9 10" key="1">
    <citation type="submission" date="2016-12" db="EMBL/GenBank/DDBJ databases">
        <title>The genomes of Aspergillus section Nigri reveals drivers in fungal speciation.</title>
        <authorList>
            <consortium name="DOE Joint Genome Institute"/>
            <person name="Vesth T.C."/>
            <person name="Nybo J."/>
            <person name="Theobald S."/>
            <person name="Brandl J."/>
            <person name="Frisvad J.C."/>
            <person name="Nielsen K.F."/>
            <person name="Lyhne E.K."/>
            <person name="Kogle M.E."/>
            <person name="Kuo A."/>
            <person name="Riley R."/>
            <person name="Clum A."/>
            <person name="Nolan M."/>
            <person name="Lipzen A."/>
            <person name="Salamov A."/>
            <person name="Henrissat B."/>
            <person name="Wiebenga A."/>
            <person name="De Vries R.P."/>
            <person name="Grigoriev I.V."/>
            <person name="Mortensen U.H."/>
            <person name="Andersen M.R."/>
            <person name="Baker S.E."/>
        </authorList>
    </citation>
    <scope>NUCLEOTIDE SEQUENCE [LARGE SCALE GENOMIC DNA]</scope>
    <source>
        <strain evidence="9 10">CBS 117.55</strain>
    </source>
</reference>
<evidence type="ECO:0000256" key="3">
    <source>
        <dbReference type="ARBA" id="ARBA00022692"/>
    </source>
</evidence>
<proteinExistence type="predicted"/>
<dbReference type="InterPro" id="IPR040165">
    <property type="entry name" value="Diminuto-like"/>
</dbReference>
<dbReference type="Proteomes" id="UP000247233">
    <property type="component" value="Unassembled WGS sequence"/>
</dbReference>
<dbReference type="GO" id="GO:0008202">
    <property type="term" value="P:steroid metabolic process"/>
    <property type="evidence" value="ECO:0007669"/>
    <property type="project" value="TreeGrafter"/>
</dbReference>
<organism evidence="9 10">
    <name type="scientific">Aspergillus heteromorphus CBS 117.55</name>
    <dbReference type="NCBI Taxonomy" id="1448321"/>
    <lineage>
        <taxon>Eukaryota</taxon>
        <taxon>Fungi</taxon>
        <taxon>Dikarya</taxon>
        <taxon>Ascomycota</taxon>
        <taxon>Pezizomycotina</taxon>
        <taxon>Eurotiomycetes</taxon>
        <taxon>Eurotiomycetidae</taxon>
        <taxon>Eurotiales</taxon>
        <taxon>Aspergillaceae</taxon>
        <taxon>Aspergillus</taxon>
        <taxon>Aspergillus subgen. Circumdati</taxon>
    </lineage>
</organism>
<evidence type="ECO:0000256" key="4">
    <source>
        <dbReference type="ARBA" id="ARBA00022989"/>
    </source>
</evidence>
<dbReference type="Pfam" id="PF01565">
    <property type="entry name" value="FAD_binding_4"/>
    <property type="match status" value="1"/>
</dbReference>
<evidence type="ECO:0000256" key="2">
    <source>
        <dbReference type="ARBA" id="ARBA00012405"/>
    </source>
</evidence>
<evidence type="ECO:0000313" key="9">
    <source>
        <dbReference type="EMBL" id="PWY88239.1"/>
    </source>
</evidence>
<keyword evidence="5" id="KW-0560">Oxidoreductase</keyword>
<evidence type="ECO:0000256" key="1">
    <source>
        <dbReference type="ARBA" id="ARBA00004167"/>
    </source>
</evidence>
<dbReference type="InterPro" id="IPR036318">
    <property type="entry name" value="FAD-bd_PCMH-like_sf"/>
</dbReference>
<sequence length="1069" mass="121001">MTTHADRIASISASITQFHRTSTPFRIHHGSTNSTRQFPSTSANTISTAHLTNILSINASSKTITVEPNVPMDVLLSTALSHNLLPLVIMEFPGITVGGGFSGTSGESSSFRHGFFDATVVRIEMILGNGTVCQASRTENPELFGAAKSAFGTMGVVTLLEVQCRDALPYVEVEYMATSGVGDAVGLFRELARDEGVDYLDGIVFGREHVVVCKGKLVEGPSEDKEEAEDKPKIQIQRFTRPHDPWFYIHAQRSAPPPPSPPSPPCSSNSPTTPRVVRKDLVPITDYLFRYDRGAFWTGRYAYSYFLTPFNRVTRYLLDYFMHTRVMYHALHASGHASQYVIQDVAVPYASATHFVDWLDSKENFGAYPIWLCPLLVEGEGEGGVMASGRPRGQTQTPSQPPPVPSSFRSESGEEKAAIEEEDARKYLLNFGLWAPSPHRGASFIAQNRRLEKKVRDLGGKKWLYACAYYTEEEFWGIYDKKRYDGLRERFHAGYLPDLYQKVRVDLDPGKKVVGWGEWLGGLAWGFGPGTSPSGKAHSSCTSGGIWAMDLAAEMMSVPTTLKRRRLLRGEITYSAAKERETNVLHMLGYWDQRNQFFEDIRRNSHLVEATVAHHLSLKSARHCRVADSEEWLSGTFNVCIPVYVDEGKRCPSFLVRLPLPYRVGEKFNPGNADEKVRCEAGTYAWLQQDCPDVPVPRLYGFGLSTGQKFTSLDRLPFLARSTERLLRYLLRFFGYPAPSAYVPHESRLGECLGVGYLLIEYIDKSRGKMLSESWEAGRHNAQLRGNLFRSLSRIILAATRVPQPKIGSFILDDQGVLKLRNRPLTLEIQSLENEQISVDMPRDMTYSTVDSYISDMLALHESRLNHQPNAVNDVQDCLFQMVALTVMRTVRQSFLRAELRGGPFYMSFTDIHQSNIFVDDAWNITCLIDLEWACSRPAEMIHPPFWLTNQSVDEIDPAEYEKLHTEFLSILAEEERKRFSPRSFHLHCIMQDGWIKGTFWYALALDSPTGLFRIFYDHIQPRFAKDHVNDAAFFRIVMDYWAVDAHSFVQRKVQDKELYDKLLLDAFT</sequence>
<dbReference type="OrthoDB" id="3645574at2759"/>
<dbReference type="InterPro" id="IPR011009">
    <property type="entry name" value="Kinase-like_dom_sf"/>
</dbReference>
<feature type="region of interest" description="Disordered" evidence="7">
    <location>
        <begin position="251"/>
        <end position="274"/>
    </location>
</feature>
<accession>A0A317WP24</accession>
<comment type="subcellular location">
    <subcellularLocation>
        <location evidence="1">Membrane</location>
        <topology evidence="1">Single-pass membrane protein</topology>
    </subcellularLocation>
</comment>
<feature type="compositionally biased region" description="Pro residues" evidence="7">
    <location>
        <begin position="255"/>
        <end position="265"/>
    </location>
</feature>
<dbReference type="VEuPathDB" id="FungiDB:BO70DRAFT_350627"/>
<dbReference type="PANTHER" id="PTHR10801:SF0">
    <property type="entry name" value="DELTA(24)-STEROL REDUCTASE"/>
    <property type="match status" value="1"/>
</dbReference>
<dbReference type="EMBL" id="MSFL01000005">
    <property type="protein sequence ID" value="PWY88239.1"/>
    <property type="molecule type" value="Genomic_DNA"/>
</dbReference>
<dbReference type="GO" id="GO:0050614">
    <property type="term" value="F:Delta24-sterol reductase activity"/>
    <property type="evidence" value="ECO:0007669"/>
    <property type="project" value="UniProtKB-EC"/>
</dbReference>
<keyword evidence="4" id="KW-1133">Transmembrane helix</keyword>
<name>A0A317WP24_9EURO</name>
<dbReference type="PANTHER" id="PTHR10801">
    <property type="entry name" value="24-DEHYDROCHOLESTEROL REDUCTASE"/>
    <property type="match status" value="1"/>
</dbReference>
<evidence type="ECO:0000256" key="5">
    <source>
        <dbReference type="ARBA" id="ARBA00023002"/>
    </source>
</evidence>
<dbReference type="RefSeq" id="XP_025401775.1">
    <property type="nucleotide sequence ID" value="XM_025541703.1"/>
</dbReference>
<gene>
    <name evidence="9" type="ORF">BO70DRAFT_350627</name>
</gene>
<feature type="domain" description="FAD-binding PCMH-type" evidence="8">
    <location>
        <begin position="1"/>
        <end position="167"/>
    </location>
</feature>
<comment type="caution">
    <text evidence="9">The sequence shown here is derived from an EMBL/GenBank/DDBJ whole genome shotgun (WGS) entry which is preliminary data.</text>
</comment>
<evidence type="ECO:0000256" key="7">
    <source>
        <dbReference type="SAM" id="MobiDB-lite"/>
    </source>
</evidence>
<dbReference type="GO" id="GO:0005737">
    <property type="term" value="C:cytoplasm"/>
    <property type="evidence" value="ECO:0007669"/>
    <property type="project" value="TreeGrafter"/>
</dbReference>
<dbReference type="GO" id="GO:0000246">
    <property type="term" value="F:Delta24(24-1) sterol reductase activity"/>
    <property type="evidence" value="ECO:0007669"/>
    <property type="project" value="TreeGrafter"/>
</dbReference>
<evidence type="ECO:0000256" key="6">
    <source>
        <dbReference type="ARBA" id="ARBA00023136"/>
    </source>
</evidence>
<dbReference type="SUPFAM" id="SSF56176">
    <property type="entry name" value="FAD-binding/transporter-associated domain-like"/>
    <property type="match status" value="1"/>
</dbReference>
<feature type="region of interest" description="Disordered" evidence="7">
    <location>
        <begin position="384"/>
        <end position="415"/>
    </location>
</feature>
<dbReference type="InterPro" id="IPR006094">
    <property type="entry name" value="Oxid_FAD_bind_N"/>
</dbReference>
<evidence type="ECO:0000313" key="10">
    <source>
        <dbReference type="Proteomes" id="UP000247233"/>
    </source>
</evidence>
<dbReference type="STRING" id="1448321.A0A317WP24"/>